<sequence>MPVFLHLLLFYPHLSVYLLITFHLSMCLSDITVLCLFWHPFVLQNLSTLLTAVHLSRPPVSISSQPSICPVRRLDLITAVHLSRPPVSISSFVPSARLDLITAVHLSRPPVSISSQPSICPVRPSRSHHSRPFVPSARLDLITAVHLSRPPVSISSQPSICPVRPSRSHHSRPFVPSARLAHHSRPFVPSARLDLITAVHLSRPPVSIFPQPSICPVRLSRYSPSRPFVRLS</sequence>
<reference evidence="1" key="1">
    <citation type="submission" date="2021-01" db="EMBL/GenBank/DDBJ databases">
        <authorList>
            <person name="Li R."/>
            <person name="Bekaert M."/>
        </authorList>
    </citation>
    <scope>NUCLEOTIDE SEQUENCE</scope>
    <source>
        <strain evidence="1">Farmed</strain>
    </source>
</reference>
<gene>
    <name evidence="1" type="ORF">SPHA_19606</name>
</gene>
<evidence type="ECO:0000313" key="2">
    <source>
        <dbReference type="Proteomes" id="UP000597762"/>
    </source>
</evidence>
<dbReference type="EMBL" id="CAHIKZ030000711">
    <property type="protein sequence ID" value="CAE1235015.1"/>
    <property type="molecule type" value="Genomic_DNA"/>
</dbReference>
<protein>
    <submittedName>
        <fullName evidence="1">Uncharacterized protein</fullName>
    </submittedName>
</protein>
<dbReference type="Proteomes" id="UP000597762">
    <property type="component" value="Unassembled WGS sequence"/>
</dbReference>
<proteinExistence type="predicted"/>
<dbReference type="AlphaFoldDB" id="A0A812BP59"/>
<organism evidence="1 2">
    <name type="scientific">Acanthosepion pharaonis</name>
    <name type="common">Pharaoh cuttlefish</name>
    <name type="synonym">Sepia pharaonis</name>
    <dbReference type="NCBI Taxonomy" id="158019"/>
    <lineage>
        <taxon>Eukaryota</taxon>
        <taxon>Metazoa</taxon>
        <taxon>Spiralia</taxon>
        <taxon>Lophotrochozoa</taxon>
        <taxon>Mollusca</taxon>
        <taxon>Cephalopoda</taxon>
        <taxon>Coleoidea</taxon>
        <taxon>Decapodiformes</taxon>
        <taxon>Sepiida</taxon>
        <taxon>Sepiina</taxon>
        <taxon>Sepiidae</taxon>
        <taxon>Acanthosepion</taxon>
    </lineage>
</organism>
<keyword evidence="2" id="KW-1185">Reference proteome</keyword>
<evidence type="ECO:0000313" key="1">
    <source>
        <dbReference type="EMBL" id="CAE1235015.1"/>
    </source>
</evidence>
<name>A0A812BP59_ACAPH</name>
<comment type="caution">
    <text evidence="1">The sequence shown here is derived from an EMBL/GenBank/DDBJ whole genome shotgun (WGS) entry which is preliminary data.</text>
</comment>
<accession>A0A812BP59</accession>